<gene>
    <name evidence="3" type="ORF">MOC_1006</name>
</gene>
<protein>
    <submittedName>
        <fullName evidence="3">Protein of unassigned function</fullName>
    </submittedName>
</protein>
<dbReference type="KEGG" id="mor:MOC_1006"/>
<dbReference type="eggNOG" id="COG1196">
    <property type="taxonomic scope" value="Bacteria"/>
</dbReference>
<feature type="region of interest" description="Disordered" evidence="2">
    <location>
        <begin position="444"/>
        <end position="474"/>
    </location>
</feature>
<dbReference type="GO" id="GO:0000731">
    <property type="term" value="P:DNA synthesis involved in DNA repair"/>
    <property type="evidence" value="ECO:0007669"/>
    <property type="project" value="TreeGrafter"/>
</dbReference>
<dbReference type="HOGENOM" id="CLU_269985_0_0_5"/>
<dbReference type="STRING" id="693986.MOC_1006"/>
<dbReference type="GO" id="GO:0006302">
    <property type="term" value="P:double-strand break repair"/>
    <property type="evidence" value="ECO:0007669"/>
    <property type="project" value="TreeGrafter"/>
</dbReference>
<proteinExistence type="predicted"/>
<dbReference type="Pfam" id="PF13558">
    <property type="entry name" value="SbcC_Walker_B"/>
    <property type="match status" value="1"/>
</dbReference>
<sequence length="1145" mass="124572">MYVLTDIAISNWYLIRREQIRLRGAAALVGPTGAGKSTIFDAVGTVLAGNNASRLALNASASGRSARTVRDYCLGWISDPAEGGRPTRESCETVLVLVFENPDSGRVVSVGLALAARAVEPKETVLSRFIAVGHRFEVSDYARTAPGGTYTAPWSEIAADLRARAASFTEYRTSGERFTADVLATLREGAPSPEPRHFLRSFANAVAFKPIFDTSAFVRAFVLDPEPLDVERVRHSIANWRRLLETIAELESRLGRLRRLRDRYEAWGEAVLAAATHELRAASAELRRRSLDLIAVRSRLREGADTLRIARERVAASRGYVREIDGEIAEKKALATASAAEGRLAASTLGLSMLERDRKELIGRIGDLVGLVGQMAKLQPVAPILRQSCPQAARLAEACARAGLRRESSPEEILRPEGPLAELADGLVRLPDFDEALERAAEDAALKARAQESEAERTAPRTGGGPTARLSSDTVAFRGELERRGIDAVPICELAEIVDPTWGPALEGLLGRAREALVVPPDRLNEALGVLQSGRDRFHRCILVKTTDTAKQRSRRYDDGPLTVIETSDPHAEAFLGVRLGGYDLARDDAELARLARAVAPSGRTTAGMAYSVTRSVDLLMTRGHRGPTADSRRAHEIAVAEARRLRGEAAVLREAARTAAAIRARVARGLDDVEALRAELDGLDGRRRTLQTEREGIEKRDTAGLAAEIAALTTERVGYLRELSEELEPKLDRLLADEAALRARMGPVREAVRAALSARRAALRQLSAGDAARVRLARGEPFDLGVVAEARRALAGLDAKAAGTRVTAERGLARESAEAARSHGRIAERELAEACAAWRVENPLASGDAPAIDGFAWVRREYEAVEGHELRRYRAQAERAEVEMRRLMTEDLLTRLADRFERVHARLAALNERLSARSFTGQTYAFEAAVDRRYAAVHALATETARSPEAAQALLAGEAEGQMAAALEEITALIAGEEDAARLADYRNYFVYEIGMRDRAGNRTTMSARALRGSGGEAQAPFYVAIAASLASAYYPGDRPGDENPGLGLCLLDEAFSKLDVRNSQALVDLYRAWGLQLLIAAPEDKRTTLTEVMDTIVTVYKSPDLTSVRIEAEHPLEAARRALHAINPDQIGIEGFRQPDAAE</sequence>
<dbReference type="InterPro" id="IPR027417">
    <property type="entry name" value="P-loop_NTPase"/>
</dbReference>
<feature type="coiled-coil region" evidence="1">
    <location>
        <begin position="871"/>
        <end position="914"/>
    </location>
</feature>
<accession>A0A089NLI2</accession>
<reference evidence="3 4" key="1">
    <citation type="journal article" date="2014" name="PLoS ONE">
        <title>Genome Information of Methylobacterium oryzae, a Plant-Probiotic Methylotroph in the Phyllosphere.</title>
        <authorList>
            <person name="Kwak M.J."/>
            <person name="Jeong H."/>
            <person name="Madhaiyan M."/>
            <person name="Lee Y."/>
            <person name="Sa T.M."/>
            <person name="Oh T.K."/>
            <person name="Kim J.F."/>
        </authorList>
    </citation>
    <scope>NUCLEOTIDE SEQUENCE [LARGE SCALE GENOMIC DNA]</scope>
    <source>
        <strain evidence="3 4">CBMB20</strain>
    </source>
</reference>
<evidence type="ECO:0000313" key="4">
    <source>
        <dbReference type="Proteomes" id="UP000029492"/>
    </source>
</evidence>
<dbReference type="PANTHER" id="PTHR32182">
    <property type="entry name" value="DNA REPLICATION AND REPAIR PROTEIN RECF"/>
    <property type="match status" value="1"/>
</dbReference>
<dbReference type="EMBL" id="CP003811">
    <property type="protein sequence ID" value="AIQ88761.1"/>
    <property type="molecule type" value="Genomic_DNA"/>
</dbReference>
<dbReference type="Gene3D" id="3.40.50.300">
    <property type="entry name" value="P-loop containing nucleotide triphosphate hydrolases"/>
    <property type="match status" value="2"/>
</dbReference>
<evidence type="ECO:0000256" key="1">
    <source>
        <dbReference type="SAM" id="Coils"/>
    </source>
</evidence>
<feature type="compositionally biased region" description="Basic and acidic residues" evidence="2">
    <location>
        <begin position="444"/>
        <end position="459"/>
    </location>
</feature>
<dbReference type="SUPFAM" id="SSF52540">
    <property type="entry name" value="P-loop containing nucleoside triphosphate hydrolases"/>
    <property type="match status" value="1"/>
</dbReference>
<dbReference type="Proteomes" id="UP000029492">
    <property type="component" value="Chromosome"/>
</dbReference>
<evidence type="ECO:0000313" key="3">
    <source>
        <dbReference type="EMBL" id="AIQ88761.1"/>
    </source>
</evidence>
<dbReference type="AlphaFoldDB" id="A0A089NLI2"/>
<dbReference type="RefSeq" id="WP_043755917.1">
    <property type="nucleotide sequence ID" value="NZ_CP003811.1"/>
</dbReference>
<keyword evidence="4" id="KW-1185">Reference proteome</keyword>
<evidence type="ECO:0000256" key="2">
    <source>
        <dbReference type="SAM" id="MobiDB-lite"/>
    </source>
</evidence>
<keyword evidence="1" id="KW-0175">Coiled coil</keyword>
<organism evidence="3 4">
    <name type="scientific">Methylobacterium oryzae CBMB20</name>
    <dbReference type="NCBI Taxonomy" id="693986"/>
    <lineage>
        <taxon>Bacteria</taxon>
        <taxon>Pseudomonadati</taxon>
        <taxon>Pseudomonadota</taxon>
        <taxon>Alphaproteobacteria</taxon>
        <taxon>Hyphomicrobiales</taxon>
        <taxon>Methylobacteriaceae</taxon>
        <taxon>Methylobacterium</taxon>
    </lineage>
</organism>
<dbReference type="Pfam" id="PF13555">
    <property type="entry name" value="AAA_29"/>
    <property type="match status" value="1"/>
</dbReference>
<name>A0A089NLI2_9HYPH</name>
<dbReference type="PANTHER" id="PTHR32182:SF0">
    <property type="entry name" value="DNA REPLICATION AND REPAIR PROTEIN RECF"/>
    <property type="match status" value="1"/>
</dbReference>